<dbReference type="Proteomes" id="UP000270112">
    <property type="component" value="Unassembled WGS sequence"/>
</dbReference>
<dbReference type="RefSeq" id="WP_114545925.1">
    <property type="nucleotide sequence ID" value="NZ_PPTT01000009.1"/>
</dbReference>
<name>A0A3N0J022_9ACTN</name>
<comment type="caution">
    <text evidence="2">The sequence shown here is derived from an EMBL/GenBank/DDBJ whole genome shotgun (WGS) entry which is preliminary data.</text>
</comment>
<accession>A0A3N0J022</accession>
<dbReference type="EMBL" id="QICC01000023">
    <property type="protein sequence ID" value="RNM41932.1"/>
    <property type="molecule type" value="Genomic_DNA"/>
</dbReference>
<dbReference type="Proteomes" id="UP000253817">
    <property type="component" value="Unassembled WGS sequence"/>
</dbReference>
<reference evidence="2" key="3">
    <citation type="journal article" date="2019" name="Microbiol. Resour. Announc.">
        <title>Draft Genome Sequences of Type Strains of Gordonibacter faecihominis, Paraeggerthella hongkongensis, Parvibacter caecicola,Slackia equolifaciens, Slackia faecicanis, and Slackia isoflavoniconvertens.</title>
        <authorList>
            <person name="Danylec N."/>
            <person name="Stoll D.A."/>
            <person name="Dotsch A."/>
            <person name="Huch M."/>
        </authorList>
    </citation>
    <scope>NUCLEOTIDE SEQUENCE</scope>
    <source>
        <strain evidence="2">DSM 16107</strain>
    </source>
</reference>
<organism evidence="2 4">
    <name type="scientific">Eggerthella sinensis</name>
    <dbReference type="NCBI Taxonomy" id="242230"/>
    <lineage>
        <taxon>Bacteria</taxon>
        <taxon>Bacillati</taxon>
        <taxon>Actinomycetota</taxon>
        <taxon>Coriobacteriia</taxon>
        <taxon>Eggerthellales</taxon>
        <taxon>Eggerthellaceae</taxon>
        <taxon>Eggerthella</taxon>
    </lineage>
</organism>
<dbReference type="EMBL" id="PPTT01000009">
    <property type="protein sequence ID" value="RDB69435.1"/>
    <property type="molecule type" value="Genomic_DNA"/>
</dbReference>
<proteinExistence type="predicted"/>
<evidence type="ECO:0000313" key="1">
    <source>
        <dbReference type="EMBL" id="RDB69435.1"/>
    </source>
</evidence>
<dbReference type="AlphaFoldDB" id="A0A3N0J022"/>
<evidence type="ECO:0000313" key="4">
    <source>
        <dbReference type="Proteomes" id="UP000270112"/>
    </source>
</evidence>
<evidence type="ECO:0000313" key="3">
    <source>
        <dbReference type="Proteomes" id="UP000253817"/>
    </source>
</evidence>
<protein>
    <submittedName>
        <fullName evidence="2">Uncharacterized protein</fullName>
    </submittedName>
</protein>
<reference evidence="1 3" key="1">
    <citation type="journal article" date="2018" name="Elife">
        <title>Discovery and characterization of a prevalent human gut bacterial enzyme sufficient for the inactivation of a family of plant toxins.</title>
        <authorList>
            <person name="Koppel N."/>
            <person name="Bisanz J.E."/>
            <person name="Pandelia M.E."/>
            <person name="Turnbaugh P.J."/>
            <person name="Balskus E.P."/>
        </authorList>
    </citation>
    <scope>NUCLEOTIDE SEQUENCE [LARGE SCALE GENOMIC DNA]</scope>
    <source>
        <strain evidence="1 3">DSM 16107</strain>
    </source>
</reference>
<reference evidence="4" key="2">
    <citation type="submission" date="2018-05" db="EMBL/GenBank/DDBJ databases">
        <title>Genome Sequencing of selected type strains of the family Eggerthellaceae.</title>
        <authorList>
            <person name="Danylec N."/>
            <person name="Stoll D.A."/>
            <person name="Doetsch A."/>
            <person name="Huch M."/>
        </authorList>
    </citation>
    <scope>NUCLEOTIDE SEQUENCE [LARGE SCALE GENOMIC DNA]</scope>
    <source>
        <strain evidence="4">DSM 16107</strain>
    </source>
</reference>
<dbReference type="OrthoDB" id="3192651at2"/>
<keyword evidence="3" id="KW-1185">Reference proteome</keyword>
<sequence>MESLVTALVTGGLTLAGVIVSNLRSQAVMEFKIDELAKHVEKHNGMIERTYALEQDMVVAQRDIADLRRSTEV</sequence>
<gene>
    <name evidence="1" type="ORF">C1876_06600</name>
    <name evidence="2" type="ORF">DMP09_07400</name>
</gene>
<evidence type="ECO:0000313" key="2">
    <source>
        <dbReference type="EMBL" id="RNM41932.1"/>
    </source>
</evidence>